<feature type="region of interest" description="Disordered" evidence="1">
    <location>
        <begin position="141"/>
        <end position="160"/>
    </location>
</feature>
<proteinExistence type="predicted"/>
<dbReference type="WBParaSite" id="maker-unitig_37521-snap-gene-0.3-mRNA-1">
    <property type="protein sequence ID" value="maker-unitig_37521-snap-gene-0.3-mRNA-1"/>
    <property type="gene ID" value="maker-unitig_37521-snap-gene-0.3"/>
</dbReference>
<dbReference type="AlphaFoldDB" id="A0A1I8FJE8"/>
<evidence type="ECO:0000313" key="3">
    <source>
        <dbReference type="WBParaSite" id="maker-unitig_37521-snap-gene-0.3-mRNA-1"/>
    </source>
</evidence>
<sequence>MDLGQAQLILRQVPAGGGQAAGSLQADRFTGTNFLRLLLLRYLFCSTTLRLHRAFRGPSFYPACRPPLPEQELAESAPLQKLLLDLALVFDTRALFGLGEHGSSRGPQLGVRLVADQTVAIAVVSLAAGYEHPSSELTAQHGSRRRCCSDGKNRHSPVAMQSRSTVHITMFSSWPPIAIRQELPVPPGAKSFRASFIGTSSCQRVESGIVAKAASGRHFRRPRCRRSGRPQAYRKFANCRRCTDYSRGNGAVVVLASVSRSEQAGTSRMKPMQLTFSTSAILKAGQLSTDQLSRQPRQAAWMSGSCSSHCTHSEEHQVLASNAKPDVAQPAGRIAEAGGQTLQGAPHAAQILKVSPNRKVRNI</sequence>
<organism evidence="2 3">
    <name type="scientific">Macrostomum lignano</name>
    <dbReference type="NCBI Taxonomy" id="282301"/>
    <lineage>
        <taxon>Eukaryota</taxon>
        <taxon>Metazoa</taxon>
        <taxon>Spiralia</taxon>
        <taxon>Lophotrochozoa</taxon>
        <taxon>Platyhelminthes</taxon>
        <taxon>Rhabditophora</taxon>
        <taxon>Macrostomorpha</taxon>
        <taxon>Macrostomida</taxon>
        <taxon>Macrostomidae</taxon>
        <taxon>Macrostomum</taxon>
    </lineage>
</organism>
<reference evidence="3" key="1">
    <citation type="submission" date="2016-11" db="UniProtKB">
        <authorList>
            <consortium name="WormBaseParasite"/>
        </authorList>
    </citation>
    <scope>IDENTIFICATION</scope>
</reference>
<accession>A0A1I8FJE8</accession>
<protein>
    <submittedName>
        <fullName evidence="3">Uncharacterized protein</fullName>
    </submittedName>
</protein>
<keyword evidence="2" id="KW-1185">Reference proteome</keyword>
<evidence type="ECO:0000313" key="2">
    <source>
        <dbReference type="Proteomes" id="UP000095280"/>
    </source>
</evidence>
<dbReference type="Proteomes" id="UP000095280">
    <property type="component" value="Unplaced"/>
</dbReference>
<evidence type="ECO:0000256" key="1">
    <source>
        <dbReference type="SAM" id="MobiDB-lite"/>
    </source>
</evidence>
<name>A0A1I8FJE8_9PLAT</name>